<dbReference type="InterPro" id="IPR010982">
    <property type="entry name" value="Lambda_DNA-bd_dom_sf"/>
</dbReference>
<proteinExistence type="predicted"/>
<dbReference type="InterPro" id="IPR001387">
    <property type="entry name" value="Cro/C1-type_HTH"/>
</dbReference>
<organism evidence="2 3">
    <name type="scientific">Pontibacter aquaedesilientis</name>
    <dbReference type="NCBI Taxonomy" id="2766980"/>
    <lineage>
        <taxon>Bacteria</taxon>
        <taxon>Pseudomonadati</taxon>
        <taxon>Bacteroidota</taxon>
        <taxon>Cytophagia</taxon>
        <taxon>Cytophagales</taxon>
        <taxon>Hymenobacteraceae</taxon>
        <taxon>Pontibacter</taxon>
    </lineage>
</organism>
<dbReference type="EMBL" id="JACXAJ010000011">
    <property type="protein sequence ID" value="MBD1398840.1"/>
    <property type="molecule type" value="Genomic_DNA"/>
</dbReference>
<comment type="caution">
    <text evidence="2">The sequence shown here is derived from an EMBL/GenBank/DDBJ whole genome shotgun (WGS) entry which is preliminary data.</text>
</comment>
<reference evidence="2 3" key="1">
    <citation type="submission" date="2020-09" db="EMBL/GenBank/DDBJ databases">
        <title>Genome sequencing and assembly of Pontibacter sp.</title>
        <authorList>
            <person name="Chhetri G."/>
        </authorList>
    </citation>
    <scope>NUCLEOTIDE SEQUENCE [LARGE SCALE GENOMIC DNA]</scope>
    <source>
        <strain evidence="2 3">JH31</strain>
    </source>
</reference>
<gene>
    <name evidence="2" type="ORF">H9Q13_16835</name>
</gene>
<dbReference type="Pfam" id="PF12844">
    <property type="entry name" value="HTH_19"/>
    <property type="match status" value="1"/>
</dbReference>
<sequence>MKTLGKTLKEAREQNSLKLRQVEDATGISNAYLSQLENDKIKNPSANILYKLSSLYNLELNSLMAASGAIKKKEDDTVSLLNSVAFSAESLSKEEEEALIEYLKFLRFSKKK</sequence>
<dbReference type="Gene3D" id="1.10.260.40">
    <property type="entry name" value="lambda repressor-like DNA-binding domains"/>
    <property type="match status" value="1"/>
</dbReference>
<evidence type="ECO:0000259" key="1">
    <source>
        <dbReference type="PROSITE" id="PS50943"/>
    </source>
</evidence>
<dbReference type="PROSITE" id="PS50943">
    <property type="entry name" value="HTH_CROC1"/>
    <property type="match status" value="1"/>
</dbReference>
<dbReference type="SUPFAM" id="SSF47413">
    <property type="entry name" value="lambda repressor-like DNA-binding domains"/>
    <property type="match status" value="1"/>
</dbReference>
<keyword evidence="3" id="KW-1185">Reference proteome</keyword>
<protein>
    <submittedName>
        <fullName evidence="2">Helix-turn-helix domain-containing protein</fullName>
    </submittedName>
</protein>
<dbReference type="RefSeq" id="WP_191184972.1">
    <property type="nucleotide sequence ID" value="NZ_JACXAJ010000011.1"/>
</dbReference>
<accession>A0ABR7XKN3</accession>
<evidence type="ECO:0000313" key="2">
    <source>
        <dbReference type="EMBL" id="MBD1398840.1"/>
    </source>
</evidence>
<dbReference type="CDD" id="cd00093">
    <property type="entry name" value="HTH_XRE"/>
    <property type="match status" value="1"/>
</dbReference>
<feature type="domain" description="HTH cro/C1-type" evidence="1">
    <location>
        <begin position="8"/>
        <end position="63"/>
    </location>
</feature>
<name>A0ABR7XKN3_9BACT</name>
<dbReference type="Proteomes" id="UP000625551">
    <property type="component" value="Unassembled WGS sequence"/>
</dbReference>
<dbReference type="SMART" id="SM00530">
    <property type="entry name" value="HTH_XRE"/>
    <property type="match status" value="1"/>
</dbReference>
<evidence type="ECO:0000313" key="3">
    <source>
        <dbReference type="Proteomes" id="UP000625551"/>
    </source>
</evidence>